<dbReference type="Pfam" id="PF01863">
    <property type="entry name" value="YgjP-like"/>
    <property type="match status" value="1"/>
</dbReference>
<evidence type="ECO:0000259" key="1">
    <source>
        <dbReference type="Pfam" id="PF01863"/>
    </source>
</evidence>
<evidence type="ECO:0000313" key="3">
    <source>
        <dbReference type="Proteomes" id="UP000198744"/>
    </source>
</evidence>
<dbReference type="CDD" id="cd07344">
    <property type="entry name" value="M48_yhfN_like"/>
    <property type="match status" value="1"/>
</dbReference>
<sequence length="229" mass="26916">MEELGYTLLRSRNRRKTIYLQVGRDGRVVIRAPLFTPPEEIEDFFQRKTEWLMNRLRERERVLKESSPRAFMEGAAFLFLGNAYPLRIEPEKSAFRDSLLFDSQQFILAQSDLERGRAIFTAWYAEQAGIHLGERLREFSRQLDLVPQGFRITGAKSFWGSCSAANRLAFNWRLIMASPAVIDYVIVHELQHLVEKNHSPAFWKRVALVISDYEDQKRWLRRNGPRLNL</sequence>
<accession>A0A1H7UZ08</accession>
<dbReference type="PANTHER" id="PTHR30399:SF1">
    <property type="entry name" value="UTP PYROPHOSPHATASE"/>
    <property type="match status" value="1"/>
</dbReference>
<keyword evidence="3" id="KW-1185">Reference proteome</keyword>
<gene>
    <name evidence="2" type="ORF">SAMN04489760_102189</name>
</gene>
<reference evidence="2 3" key="1">
    <citation type="submission" date="2016-10" db="EMBL/GenBank/DDBJ databases">
        <authorList>
            <person name="de Groot N.N."/>
        </authorList>
    </citation>
    <scope>NUCLEOTIDE SEQUENCE [LARGE SCALE GENOMIC DNA]</scope>
    <source>
        <strain evidence="2 3">DSM 8423</strain>
    </source>
</reference>
<dbReference type="AlphaFoldDB" id="A0A1H7UZ08"/>
<dbReference type="InterPro" id="IPR002725">
    <property type="entry name" value="YgjP-like_metallopeptidase"/>
</dbReference>
<dbReference type="Gene3D" id="3.30.2010.10">
    <property type="entry name" value="Metalloproteases ('zincins'), catalytic domain"/>
    <property type="match status" value="1"/>
</dbReference>
<dbReference type="InterPro" id="IPR053136">
    <property type="entry name" value="UTP_pyrophosphatase-like"/>
</dbReference>
<dbReference type="RefSeq" id="WP_093882108.1">
    <property type="nucleotide sequence ID" value="NZ_FOBS01000002.1"/>
</dbReference>
<dbReference type="EMBL" id="FOBS01000002">
    <property type="protein sequence ID" value="SEM01905.1"/>
    <property type="molecule type" value="Genomic_DNA"/>
</dbReference>
<organism evidence="2 3">
    <name type="scientific">Syntrophus gentianae</name>
    <dbReference type="NCBI Taxonomy" id="43775"/>
    <lineage>
        <taxon>Bacteria</taxon>
        <taxon>Pseudomonadati</taxon>
        <taxon>Thermodesulfobacteriota</taxon>
        <taxon>Syntrophia</taxon>
        <taxon>Syntrophales</taxon>
        <taxon>Syntrophaceae</taxon>
        <taxon>Syntrophus</taxon>
    </lineage>
</organism>
<dbReference type="PANTHER" id="PTHR30399">
    <property type="entry name" value="UNCHARACTERIZED PROTEIN YGJP"/>
    <property type="match status" value="1"/>
</dbReference>
<protein>
    <recommendedName>
        <fullName evidence="1">YgjP-like metallopeptidase domain-containing protein</fullName>
    </recommendedName>
</protein>
<name>A0A1H7UZ08_9BACT</name>
<dbReference type="OrthoDB" id="5321643at2"/>
<evidence type="ECO:0000313" key="2">
    <source>
        <dbReference type="EMBL" id="SEM01905.1"/>
    </source>
</evidence>
<proteinExistence type="predicted"/>
<dbReference type="Proteomes" id="UP000198744">
    <property type="component" value="Unassembled WGS sequence"/>
</dbReference>
<feature type="domain" description="YgjP-like metallopeptidase" evidence="1">
    <location>
        <begin position="16"/>
        <end position="223"/>
    </location>
</feature>